<dbReference type="Gene3D" id="3.40.720.10">
    <property type="entry name" value="Alkaline Phosphatase, subunit A"/>
    <property type="match status" value="1"/>
</dbReference>
<comment type="caution">
    <text evidence="1">The sequence shown here is derived from an EMBL/GenBank/DDBJ whole genome shotgun (WGS) entry which is preliminary data.</text>
</comment>
<feature type="non-terminal residue" evidence="1">
    <location>
        <position position="1"/>
    </location>
</feature>
<organism evidence="1">
    <name type="scientific">Desulfofervidus auxilii</name>
    <dbReference type="NCBI Taxonomy" id="1621989"/>
    <lineage>
        <taxon>Bacteria</taxon>
        <taxon>Pseudomonadati</taxon>
        <taxon>Thermodesulfobacteriota</taxon>
        <taxon>Candidatus Desulfofervidia</taxon>
        <taxon>Candidatus Desulfofervidales</taxon>
        <taxon>Candidatus Desulfofervidaceae</taxon>
        <taxon>Candidatus Desulfofervidus</taxon>
    </lineage>
</organism>
<sequence length="260" mass="29735">KYKNALKNHYKFCDENIGKILNLVGEDTAVIVTSDHSVQRLDGRINLNEWLIKEGYMKLRKRPERLTSLMQTDIDWSQTKAWATGFTGQLYLNLKGRESQGIVDSQDYERLLDELTDKLKAITDEKGERLDTKVYKRKDIHSGEYARFGPDLFVYFDNCHWNISELIGYDSIYSYDTPKGPDDGGHGPFGFFAMAGKGVPRKGKISDADLLDIAPTVLHLFGVPIPQDMEGKVLTKKEKVYSKEDEDEIRERLSRLGYLG</sequence>
<dbReference type="EMBL" id="DRKW01000323">
    <property type="protein sequence ID" value="HEB74643.1"/>
    <property type="molecule type" value="Genomic_DNA"/>
</dbReference>
<dbReference type="SUPFAM" id="SSF53649">
    <property type="entry name" value="Alkaline phosphatase-like"/>
    <property type="match status" value="1"/>
</dbReference>
<gene>
    <name evidence="1" type="ORF">ENJ03_05425</name>
</gene>
<protein>
    <recommendedName>
        <fullName evidence="2">Nucleotide pyrophosphatase</fullName>
    </recommendedName>
</protein>
<name>A0A7V1N3L8_DESA2</name>
<dbReference type="Proteomes" id="UP000886268">
    <property type="component" value="Unassembled WGS sequence"/>
</dbReference>
<dbReference type="AlphaFoldDB" id="A0A7V1N3L8"/>
<reference evidence="1" key="1">
    <citation type="journal article" date="2020" name="mSystems">
        <title>Genome- and Community-Level Interaction Insights into Carbon Utilization and Element Cycling Functions of Hydrothermarchaeota in Hydrothermal Sediment.</title>
        <authorList>
            <person name="Zhou Z."/>
            <person name="Liu Y."/>
            <person name="Xu W."/>
            <person name="Pan J."/>
            <person name="Luo Z.H."/>
            <person name="Li M."/>
        </authorList>
    </citation>
    <scope>NUCLEOTIDE SEQUENCE [LARGE SCALE GENOMIC DNA]</scope>
    <source>
        <strain evidence="1">HyVt-45</strain>
    </source>
</reference>
<accession>A0A7V1N3L8</accession>
<evidence type="ECO:0000313" key="1">
    <source>
        <dbReference type="EMBL" id="HEB74643.1"/>
    </source>
</evidence>
<dbReference type="Pfam" id="PF01663">
    <property type="entry name" value="Phosphodiest"/>
    <property type="match status" value="1"/>
</dbReference>
<dbReference type="InterPro" id="IPR017850">
    <property type="entry name" value="Alkaline_phosphatase_core_sf"/>
</dbReference>
<dbReference type="InterPro" id="IPR002591">
    <property type="entry name" value="Phosphodiest/P_Trfase"/>
</dbReference>
<evidence type="ECO:0008006" key="2">
    <source>
        <dbReference type="Google" id="ProtNLM"/>
    </source>
</evidence>
<proteinExistence type="predicted"/>